<feature type="region of interest" description="Disordered" evidence="1">
    <location>
        <begin position="1"/>
        <end position="37"/>
    </location>
</feature>
<keyword evidence="2" id="KW-1185">Reference proteome</keyword>
<organism evidence="2 3">
    <name type="scientific">Parascaris equorum</name>
    <name type="common">Equine roundworm</name>
    <dbReference type="NCBI Taxonomy" id="6256"/>
    <lineage>
        <taxon>Eukaryota</taxon>
        <taxon>Metazoa</taxon>
        <taxon>Ecdysozoa</taxon>
        <taxon>Nematoda</taxon>
        <taxon>Chromadorea</taxon>
        <taxon>Rhabditida</taxon>
        <taxon>Spirurina</taxon>
        <taxon>Ascaridomorpha</taxon>
        <taxon>Ascaridoidea</taxon>
        <taxon>Ascarididae</taxon>
        <taxon>Parascaris</taxon>
    </lineage>
</organism>
<protein>
    <submittedName>
        <fullName evidence="3">Uncharacterized protein</fullName>
    </submittedName>
</protein>
<evidence type="ECO:0000313" key="3">
    <source>
        <dbReference type="WBParaSite" id="PEQ_0001195301-mRNA-1"/>
    </source>
</evidence>
<evidence type="ECO:0000256" key="1">
    <source>
        <dbReference type="SAM" id="MobiDB-lite"/>
    </source>
</evidence>
<dbReference type="AlphaFoldDB" id="A0A914S045"/>
<dbReference type="WBParaSite" id="PEQ_0001195301-mRNA-1">
    <property type="protein sequence ID" value="PEQ_0001195301-mRNA-1"/>
    <property type="gene ID" value="PEQ_0001195301"/>
</dbReference>
<dbReference type="Proteomes" id="UP000887564">
    <property type="component" value="Unplaced"/>
</dbReference>
<accession>A0A914S045</accession>
<name>A0A914S045_PAREQ</name>
<sequence length="37" mass="4273">MSPEHLVAPSYRSHTSRTVKSENSNYSSFKRQEESSQ</sequence>
<feature type="compositionally biased region" description="Polar residues" evidence="1">
    <location>
        <begin position="12"/>
        <end position="29"/>
    </location>
</feature>
<proteinExistence type="predicted"/>
<reference evidence="3" key="1">
    <citation type="submission" date="2022-11" db="UniProtKB">
        <authorList>
            <consortium name="WormBaseParasite"/>
        </authorList>
    </citation>
    <scope>IDENTIFICATION</scope>
</reference>
<evidence type="ECO:0000313" key="2">
    <source>
        <dbReference type="Proteomes" id="UP000887564"/>
    </source>
</evidence>